<evidence type="ECO:0000313" key="9">
    <source>
        <dbReference type="EMBL" id="CEL69511.1"/>
    </source>
</evidence>
<feature type="compositionally biased region" description="Basic and acidic residues" evidence="7">
    <location>
        <begin position="504"/>
        <end position="515"/>
    </location>
</feature>
<evidence type="ECO:0000259" key="8">
    <source>
        <dbReference type="PROSITE" id="PS50102"/>
    </source>
</evidence>
<keyword evidence="2" id="KW-0507">mRNA processing</keyword>
<feature type="region of interest" description="Disordered" evidence="7">
    <location>
        <begin position="346"/>
        <end position="373"/>
    </location>
</feature>
<proteinExistence type="inferred from homology"/>
<dbReference type="InterPro" id="IPR000504">
    <property type="entry name" value="RRM_dom"/>
</dbReference>
<dbReference type="PROSITE" id="PS50102">
    <property type="entry name" value="RRM"/>
    <property type="match status" value="1"/>
</dbReference>
<dbReference type="GO" id="GO:0003723">
    <property type="term" value="F:RNA binding"/>
    <property type="evidence" value="ECO:0007669"/>
    <property type="project" value="UniProtKB-UniRule"/>
</dbReference>
<sequence length="763" mass="83125">MVRRSVRTAAKNAETSTPETEASLPPSASSRAPRKERKRPALPHPTPNDQGEQAPAAGAYSGASSTVKPATLHAAPPSGDLPAQSADGTDAHAAEAAERGGIEAEMKEHAETAAQDGRPGAEEWYLILTEDAMAVLRAQQNHQNAPNLRGAAGREGEGKTGDKTEAKTGDKREREDKGEGPKGGSVAALGGNDSSVVGPVSAETIRIYFQHCLVDGYTQCWKSGMAAWSPLCATEELKKVLQEEEEDLEPTEGGREDGEKAASSARVDAIPPEFKYVTPEGVQMVFDEGDKTWRTAEEYEALYSLLAEADALPSASSPGEKPSSGVSPPLQVREEDMVFPGLAAVEEEAGTEGEGKEGAGDTRELTEAERQKKEINAEKRRLYRQRLKKKKQEGRWVVSRKNPNIYVSNLPPDCTEAELAEIFKKAGVFKIDPDTLQPKIRVYADDAGRCKGDALISFVHENSVDIAIKYFDGFAFRDGACTLKVQRAEFAPKAGQGSSPTADGLERGVSESRPGKRDRRKYLAAKYEQERLLSWGDAVDDGTGRRIIILKPTYSSEEAELYEEGDAFYEELRQELFDEIAQFAKPEKVTVIPRHVQGVACVKLKTAEDAERIIEQFRGRYFDGRQLDVFFFDGRSDLKANCLPSRLAKKPKVLAPISSQSSSEAPRSEGAGQNEGGMQQEDHELQEGKDDEAARLDKTGSTNKAATRSSRCRLKSEEFRSLRIAILGMFKGNRSRTSVAACEEGGITGVPSLVLSRKRATRT</sequence>
<organism evidence="9">
    <name type="scientific">Neospora caninum (strain Liverpool)</name>
    <dbReference type="NCBI Taxonomy" id="572307"/>
    <lineage>
        <taxon>Eukaryota</taxon>
        <taxon>Sar</taxon>
        <taxon>Alveolata</taxon>
        <taxon>Apicomplexa</taxon>
        <taxon>Conoidasida</taxon>
        <taxon>Coccidia</taxon>
        <taxon>Eucoccidiorida</taxon>
        <taxon>Eimeriorina</taxon>
        <taxon>Sarcocystidae</taxon>
        <taxon>Neospora</taxon>
    </lineage>
</organism>
<keyword evidence="3" id="KW-0677">Repeat</keyword>
<evidence type="ECO:0000256" key="5">
    <source>
        <dbReference type="ARBA" id="ARBA00023187"/>
    </source>
</evidence>
<feature type="compositionally biased region" description="Basic and acidic residues" evidence="7">
    <location>
        <begin position="152"/>
        <end position="180"/>
    </location>
</feature>
<dbReference type="SMART" id="SM00360">
    <property type="entry name" value="RRM"/>
    <property type="match status" value="2"/>
</dbReference>
<dbReference type="AlphaFoldDB" id="A0A0F7UKD6"/>
<feature type="compositionally biased region" description="Basic and acidic residues" evidence="7">
    <location>
        <begin position="680"/>
        <end position="698"/>
    </location>
</feature>
<feature type="region of interest" description="Disordered" evidence="7">
    <location>
        <begin position="653"/>
        <end position="710"/>
    </location>
</feature>
<gene>
    <name evidence="9" type="ORF">BN1204_052200</name>
</gene>
<feature type="compositionally biased region" description="Low complexity" evidence="7">
    <location>
        <begin position="54"/>
        <end position="65"/>
    </location>
</feature>
<evidence type="ECO:0000256" key="1">
    <source>
        <dbReference type="ARBA" id="ARBA00007747"/>
    </source>
</evidence>
<name>A0A0F7UKD6_NEOCL</name>
<dbReference type="PANTHER" id="PTHR15608">
    <property type="entry name" value="SPLICING FACTOR U2AF-ASSOCIATED PROTEIN 2"/>
    <property type="match status" value="1"/>
</dbReference>
<feature type="region of interest" description="Disordered" evidence="7">
    <location>
        <begin position="242"/>
        <end position="266"/>
    </location>
</feature>
<feature type="region of interest" description="Disordered" evidence="7">
    <location>
        <begin position="1"/>
        <end position="118"/>
    </location>
</feature>
<dbReference type="InterPro" id="IPR034392">
    <property type="entry name" value="TatSF1-like_RRM1"/>
</dbReference>
<dbReference type="InterPro" id="IPR035979">
    <property type="entry name" value="RBD_domain_sf"/>
</dbReference>
<keyword evidence="5" id="KW-0508">mRNA splicing</keyword>
<keyword evidence="4 6" id="KW-0694">RNA-binding</keyword>
<evidence type="ECO:0000256" key="6">
    <source>
        <dbReference type="PROSITE-ProRule" id="PRU00176"/>
    </source>
</evidence>
<feature type="domain" description="RRM" evidence="8">
    <location>
        <begin position="403"/>
        <end position="490"/>
    </location>
</feature>
<feature type="compositionally biased region" description="Low complexity" evidence="7">
    <location>
        <begin position="21"/>
        <end position="31"/>
    </location>
</feature>
<dbReference type="Pfam" id="PF00076">
    <property type="entry name" value="RRM_1"/>
    <property type="match status" value="1"/>
</dbReference>
<feature type="compositionally biased region" description="Polar residues" evidence="7">
    <location>
        <begin position="699"/>
        <end position="709"/>
    </location>
</feature>
<dbReference type="GO" id="GO:0005684">
    <property type="term" value="C:U2-type spliceosomal complex"/>
    <property type="evidence" value="ECO:0007669"/>
    <property type="project" value="TreeGrafter"/>
</dbReference>
<comment type="similarity">
    <text evidence="1">Belongs to the HTATSF1 family.</text>
</comment>
<dbReference type="CDD" id="cd12281">
    <property type="entry name" value="RRM1_TatSF1_like"/>
    <property type="match status" value="1"/>
</dbReference>
<evidence type="ECO:0000256" key="3">
    <source>
        <dbReference type="ARBA" id="ARBA00022737"/>
    </source>
</evidence>
<reference evidence="9" key="1">
    <citation type="journal article" date="2015" name="PLoS ONE">
        <title>Comprehensive Evaluation of Toxoplasma gondii VEG and Neospora caninum LIV Genomes with Tachyzoite Stage Transcriptome and Proteome Defines Novel Transcript Features.</title>
        <authorList>
            <person name="Ramaprasad A."/>
            <person name="Mourier T."/>
            <person name="Naeem R."/>
            <person name="Malas T.B."/>
            <person name="Moussa E."/>
            <person name="Panigrahi A."/>
            <person name="Vermont S.J."/>
            <person name="Otto T.D."/>
            <person name="Wastling J."/>
            <person name="Pain A."/>
        </authorList>
    </citation>
    <scope>NUCLEOTIDE SEQUENCE</scope>
    <source>
        <strain evidence="9">Liverpool</strain>
    </source>
</reference>
<dbReference type="GO" id="GO:0000398">
    <property type="term" value="P:mRNA splicing, via spliceosome"/>
    <property type="evidence" value="ECO:0007669"/>
    <property type="project" value="InterPro"/>
</dbReference>
<dbReference type="GO" id="GO:0005686">
    <property type="term" value="C:U2 snRNP"/>
    <property type="evidence" value="ECO:0007669"/>
    <property type="project" value="TreeGrafter"/>
</dbReference>
<feature type="compositionally biased region" description="Basic residues" evidence="7">
    <location>
        <begin position="32"/>
        <end position="41"/>
    </location>
</feature>
<accession>A0A0F7UKD6</accession>
<dbReference type="PANTHER" id="PTHR15608:SF0">
    <property type="entry name" value="HIV TAT-SPECIFIC FACTOR 1"/>
    <property type="match status" value="1"/>
</dbReference>
<dbReference type="InterPro" id="IPR012677">
    <property type="entry name" value="Nucleotide-bd_a/b_plait_sf"/>
</dbReference>
<evidence type="ECO:0000256" key="4">
    <source>
        <dbReference type="ARBA" id="ARBA00022884"/>
    </source>
</evidence>
<feature type="compositionally biased region" description="Basic and acidic residues" evidence="7">
    <location>
        <begin position="353"/>
        <end position="373"/>
    </location>
</feature>
<dbReference type="EMBL" id="LN714485">
    <property type="protein sequence ID" value="CEL69511.1"/>
    <property type="molecule type" value="Genomic_DNA"/>
</dbReference>
<feature type="region of interest" description="Disordered" evidence="7">
    <location>
        <begin position="142"/>
        <end position="194"/>
    </location>
</feature>
<evidence type="ECO:0000256" key="7">
    <source>
        <dbReference type="SAM" id="MobiDB-lite"/>
    </source>
</evidence>
<dbReference type="SUPFAM" id="SSF54928">
    <property type="entry name" value="RNA-binding domain, RBD"/>
    <property type="match status" value="2"/>
</dbReference>
<feature type="region of interest" description="Disordered" evidence="7">
    <location>
        <begin position="492"/>
        <end position="517"/>
    </location>
</feature>
<dbReference type="InterPro" id="IPR034393">
    <property type="entry name" value="TatSF1-like"/>
</dbReference>
<protein>
    <submittedName>
        <fullName evidence="9">Splicing factor U2AF-associated protein, related,putative</fullName>
    </submittedName>
</protein>
<feature type="compositionally biased region" description="Basic and acidic residues" evidence="7">
    <location>
        <begin position="89"/>
        <end position="111"/>
    </location>
</feature>
<evidence type="ECO:0000256" key="2">
    <source>
        <dbReference type="ARBA" id="ARBA00022664"/>
    </source>
</evidence>
<dbReference type="Gene3D" id="3.30.70.330">
    <property type="match status" value="2"/>
</dbReference>